<dbReference type="Pfam" id="PF08241">
    <property type="entry name" value="Methyltransf_11"/>
    <property type="match status" value="1"/>
</dbReference>
<evidence type="ECO:0000313" key="2">
    <source>
        <dbReference type="EMBL" id="PWN56835.1"/>
    </source>
</evidence>
<dbReference type="OrthoDB" id="5297460at2"/>
<dbReference type="PRINTS" id="PR00778">
    <property type="entry name" value="HTHARSR"/>
</dbReference>
<dbReference type="GO" id="GO:0003700">
    <property type="term" value="F:DNA-binding transcription factor activity"/>
    <property type="evidence" value="ECO:0007669"/>
    <property type="project" value="InterPro"/>
</dbReference>
<dbReference type="CDD" id="cd02440">
    <property type="entry name" value="AdoMet_MTases"/>
    <property type="match status" value="1"/>
</dbReference>
<dbReference type="SMART" id="SM00418">
    <property type="entry name" value="HTH_ARSR"/>
    <property type="match status" value="1"/>
</dbReference>
<dbReference type="NCBIfam" id="NF033788">
    <property type="entry name" value="HTH_metalloreg"/>
    <property type="match status" value="1"/>
</dbReference>
<gene>
    <name evidence="2" type="ORF">DEH80_05295</name>
</gene>
<reference evidence="2 3" key="1">
    <citation type="submission" date="2018-05" db="EMBL/GenBank/DDBJ databases">
        <title>Abyssibacter profundi OUC007T gen. nov., sp. nov, a marine bacterium isolated from seawater of the Mariana Trench.</title>
        <authorList>
            <person name="Zhou S."/>
        </authorList>
    </citation>
    <scope>NUCLEOTIDE SEQUENCE [LARGE SCALE GENOMIC DNA]</scope>
    <source>
        <strain evidence="2 3">OUC007</strain>
    </source>
</reference>
<dbReference type="SUPFAM" id="SSF53335">
    <property type="entry name" value="S-adenosyl-L-methionine-dependent methyltransferases"/>
    <property type="match status" value="1"/>
</dbReference>
<proteinExistence type="predicted"/>
<dbReference type="InterPro" id="IPR036390">
    <property type="entry name" value="WH_DNA-bd_sf"/>
</dbReference>
<dbReference type="InterPro" id="IPR011991">
    <property type="entry name" value="ArsR-like_HTH"/>
</dbReference>
<name>A0A363UN18_9GAMM</name>
<dbReference type="Pfam" id="PF12840">
    <property type="entry name" value="HTH_20"/>
    <property type="match status" value="1"/>
</dbReference>
<feature type="domain" description="HTH arsR-type" evidence="1">
    <location>
        <begin position="1"/>
        <end position="94"/>
    </location>
</feature>
<dbReference type="EMBL" id="QEQK01000004">
    <property type="protein sequence ID" value="PWN56835.1"/>
    <property type="molecule type" value="Genomic_DNA"/>
</dbReference>
<dbReference type="Gene3D" id="3.40.50.150">
    <property type="entry name" value="Vaccinia Virus protein VP39"/>
    <property type="match status" value="1"/>
</dbReference>
<comment type="caution">
    <text evidence="2">The sequence shown here is derived from an EMBL/GenBank/DDBJ whole genome shotgun (WGS) entry which is preliminary data.</text>
</comment>
<dbReference type="InterPro" id="IPR013216">
    <property type="entry name" value="Methyltransf_11"/>
</dbReference>
<dbReference type="Gene3D" id="1.10.10.10">
    <property type="entry name" value="Winged helix-like DNA-binding domain superfamily/Winged helix DNA-binding domain"/>
    <property type="match status" value="1"/>
</dbReference>
<dbReference type="PANTHER" id="PTHR42912">
    <property type="entry name" value="METHYLTRANSFERASE"/>
    <property type="match status" value="1"/>
</dbReference>
<dbReference type="InterPro" id="IPR029063">
    <property type="entry name" value="SAM-dependent_MTases_sf"/>
</dbReference>
<dbReference type="CDD" id="cd00090">
    <property type="entry name" value="HTH_ARSR"/>
    <property type="match status" value="1"/>
</dbReference>
<dbReference type="InterPro" id="IPR036388">
    <property type="entry name" value="WH-like_DNA-bd_sf"/>
</dbReference>
<organism evidence="2 3">
    <name type="scientific">Abyssibacter profundi</name>
    <dbReference type="NCBI Taxonomy" id="2182787"/>
    <lineage>
        <taxon>Bacteria</taxon>
        <taxon>Pseudomonadati</taxon>
        <taxon>Pseudomonadota</taxon>
        <taxon>Gammaproteobacteria</taxon>
        <taxon>Chromatiales</taxon>
        <taxon>Oceanococcaceae</taxon>
        <taxon>Abyssibacter</taxon>
    </lineage>
</organism>
<dbReference type="InterPro" id="IPR001845">
    <property type="entry name" value="HTH_ArsR_DNA-bd_dom"/>
</dbReference>
<dbReference type="PROSITE" id="PS50987">
    <property type="entry name" value="HTH_ARSR_2"/>
    <property type="match status" value="1"/>
</dbReference>
<protein>
    <submittedName>
        <fullName evidence="2">ArsR family transcriptional regulator</fullName>
    </submittedName>
</protein>
<dbReference type="Proteomes" id="UP000251800">
    <property type="component" value="Unassembled WGS sequence"/>
</dbReference>
<evidence type="ECO:0000313" key="3">
    <source>
        <dbReference type="Proteomes" id="UP000251800"/>
    </source>
</evidence>
<evidence type="ECO:0000259" key="1">
    <source>
        <dbReference type="PROSITE" id="PS50987"/>
    </source>
</evidence>
<dbReference type="InterPro" id="IPR050508">
    <property type="entry name" value="Methyltransf_Superfamily"/>
</dbReference>
<keyword evidence="3" id="KW-1185">Reference proteome</keyword>
<dbReference type="SUPFAM" id="SSF46785">
    <property type="entry name" value="Winged helix' DNA-binding domain"/>
    <property type="match status" value="1"/>
</dbReference>
<dbReference type="RefSeq" id="WP_109719434.1">
    <property type="nucleotide sequence ID" value="NZ_QEQK01000004.1"/>
</dbReference>
<sequence length="312" mass="34042">METGSLDALTQACRLLADGTRLRLLAVLESDALSVAELTQVTGLAQSRVSSHVSKLREAKLLTDARMGSSTLYSFSPEVGDSLPGALWAALKTRLDDDQIGADLERAREVIRSRHATLSWADSVAGRMELHYSPGRTWEATARALIELLELGDVLDIASGDGVLAELLANHAKTVTCVDLSRNVVEAGRRRLAHHANVRFEQADMHALPFEDAAFSVVFCMHALTYSAAPQQVLAEAARVLEPGGTLVVATLAEHEHAATTRAYDHVNQGFSEFVLRTLLETHQLRVVSCRSGSREQRPPYFQVVIAVARRK</sequence>
<dbReference type="AlphaFoldDB" id="A0A363UN18"/>
<dbReference type="GO" id="GO:0008757">
    <property type="term" value="F:S-adenosylmethionine-dependent methyltransferase activity"/>
    <property type="evidence" value="ECO:0007669"/>
    <property type="project" value="InterPro"/>
</dbReference>
<accession>A0A363UN18</accession>